<dbReference type="GO" id="GO:0005507">
    <property type="term" value="F:copper ion binding"/>
    <property type="evidence" value="ECO:0007669"/>
    <property type="project" value="InterPro"/>
</dbReference>
<feature type="domain" description="Plastocyanin-like" evidence="5">
    <location>
        <begin position="77"/>
        <end position="187"/>
    </location>
</feature>
<evidence type="ECO:0000256" key="3">
    <source>
        <dbReference type="ARBA" id="ARBA00023002"/>
    </source>
</evidence>
<comment type="caution">
    <text evidence="6">The sequence shown here is derived from an EMBL/GenBank/DDBJ whole genome shotgun (WGS) entry which is preliminary data.</text>
</comment>
<dbReference type="RefSeq" id="WP_204007901.1">
    <property type="nucleotide sequence ID" value="NZ_BOPG01000077.1"/>
</dbReference>
<evidence type="ECO:0000259" key="4">
    <source>
        <dbReference type="Pfam" id="PF07731"/>
    </source>
</evidence>
<dbReference type="Gene3D" id="2.60.40.420">
    <property type="entry name" value="Cupredoxins - blue copper proteins"/>
    <property type="match status" value="3"/>
</dbReference>
<organism evidence="6 7">
    <name type="scientific">Virgisporangium aurantiacum</name>
    <dbReference type="NCBI Taxonomy" id="175570"/>
    <lineage>
        <taxon>Bacteria</taxon>
        <taxon>Bacillati</taxon>
        <taxon>Actinomycetota</taxon>
        <taxon>Actinomycetes</taxon>
        <taxon>Micromonosporales</taxon>
        <taxon>Micromonosporaceae</taxon>
        <taxon>Virgisporangium</taxon>
    </lineage>
</organism>
<protein>
    <submittedName>
        <fullName evidence="6">Spore coat protein A</fullName>
    </submittedName>
</protein>
<comment type="similarity">
    <text evidence="1">Belongs to the multicopper oxidase family.</text>
</comment>
<dbReference type="Pfam" id="PF07732">
    <property type="entry name" value="Cu-oxidase_3"/>
    <property type="match status" value="1"/>
</dbReference>
<evidence type="ECO:0000256" key="2">
    <source>
        <dbReference type="ARBA" id="ARBA00022723"/>
    </source>
</evidence>
<dbReference type="GO" id="GO:0016491">
    <property type="term" value="F:oxidoreductase activity"/>
    <property type="evidence" value="ECO:0007669"/>
    <property type="project" value="UniProtKB-KW"/>
</dbReference>
<dbReference type="PANTHER" id="PTHR48267:SF1">
    <property type="entry name" value="BILIRUBIN OXIDASE"/>
    <property type="match status" value="1"/>
</dbReference>
<keyword evidence="3" id="KW-0560">Oxidoreductase</keyword>
<dbReference type="SUPFAM" id="SSF49503">
    <property type="entry name" value="Cupredoxins"/>
    <property type="match status" value="3"/>
</dbReference>
<accession>A0A8J3ZEA3</accession>
<dbReference type="Pfam" id="PF07731">
    <property type="entry name" value="Cu-oxidase_2"/>
    <property type="match status" value="1"/>
</dbReference>
<keyword evidence="7" id="KW-1185">Reference proteome</keyword>
<dbReference type="Proteomes" id="UP000612585">
    <property type="component" value="Unassembled WGS sequence"/>
</dbReference>
<evidence type="ECO:0000259" key="5">
    <source>
        <dbReference type="Pfam" id="PF07732"/>
    </source>
</evidence>
<keyword evidence="6" id="KW-0946">Virion</keyword>
<evidence type="ECO:0000313" key="7">
    <source>
        <dbReference type="Proteomes" id="UP000612585"/>
    </source>
</evidence>
<keyword evidence="6" id="KW-0167">Capsid protein</keyword>
<dbReference type="InterPro" id="IPR002355">
    <property type="entry name" value="Cu_oxidase_Cu_BS"/>
</dbReference>
<dbReference type="PANTHER" id="PTHR48267">
    <property type="entry name" value="CUPREDOXIN SUPERFAMILY PROTEIN"/>
    <property type="match status" value="1"/>
</dbReference>
<dbReference type="AlphaFoldDB" id="A0A8J3ZEA3"/>
<evidence type="ECO:0000256" key="1">
    <source>
        <dbReference type="ARBA" id="ARBA00010609"/>
    </source>
</evidence>
<dbReference type="InterPro" id="IPR011707">
    <property type="entry name" value="Cu-oxidase-like_N"/>
</dbReference>
<dbReference type="InterPro" id="IPR045087">
    <property type="entry name" value="Cu-oxidase_fam"/>
</dbReference>
<proteinExistence type="inferred from homology"/>
<keyword evidence="2" id="KW-0479">Metal-binding</keyword>
<dbReference type="EMBL" id="BOPG01000077">
    <property type="protein sequence ID" value="GIJ62326.1"/>
    <property type="molecule type" value="Genomic_DNA"/>
</dbReference>
<name>A0A8J3ZEA3_9ACTN</name>
<evidence type="ECO:0000313" key="6">
    <source>
        <dbReference type="EMBL" id="GIJ62326.1"/>
    </source>
</evidence>
<sequence>MKRRDALGVLGGSALGAASLGGLALSFPRGQTGELVHSRVRPPRPFRVPLPIPAVARPVRTDATTDFFEIVQRETDQEILPGVRTPVLTYDGTFPGPTLVTRSGRRAVVTHRNDLPVPVAVHLHGGHTPADSDGYPTDLVEPGGRRDYTYPMRQRAATLWYHDHRMDFTGPQVYRGLAGFHLVTDDEQDALGLPSGERDIPLMITDRSFDEDGSFSYPANHHGAGVNDAHMEGVLGDVVLLNGAPWPVLEVAATRYRLRLLNASSARRYRLGLDPARTPLVQIASDGGLLERPIEHSTVLLTPGERCEVVVDFGAVGPGAELTLRNSLGSGRTADVMRFRVTGRASDDSRIPQRLSRIEPLSADRAVRTRTWAFRRAATGEHPGWLLDGRPFDPERIDADVRLGEIEVWRFTSDLYHPVHVHLDPFQVLSRRNQGAGPHDKGWKDTVDLAPNESVDVAVRFADYPGRYLLHCHNLEHEDMAMMAAFRTS</sequence>
<feature type="domain" description="Plastocyanin-like" evidence="4">
    <location>
        <begin position="382"/>
        <end position="488"/>
    </location>
</feature>
<dbReference type="InterPro" id="IPR008972">
    <property type="entry name" value="Cupredoxin"/>
</dbReference>
<dbReference type="InterPro" id="IPR011706">
    <property type="entry name" value="Cu-oxidase_C"/>
</dbReference>
<dbReference type="PROSITE" id="PS00080">
    <property type="entry name" value="MULTICOPPER_OXIDASE2"/>
    <property type="match status" value="1"/>
</dbReference>
<reference evidence="6" key="1">
    <citation type="submission" date="2021-01" db="EMBL/GenBank/DDBJ databases">
        <title>Whole genome shotgun sequence of Virgisporangium aurantiacum NBRC 16421.</title>
        <authorList>
            <person name="Komaki H."/>
            <person name="Tamura T."/>
        </authorList>
    </citation>
    <scope>NUCLEOTIDE SEQUENCE</scope>
    <source>
        <strain evidence="6">NBRC 16421</strain>
    </source>
</reference>
<gene>
    <name evidence="6" type="primary">cotA_2</name>
    <name evidence="6" type="ORF">Vau01_098420</name>
</gene>